<name>A0ACB8L1L9_CITSI</name>
<gene>
    <name evidence="1" type="ORF">KPL71_011170</name>
</gene>
<dbReference type="EMBL" id="CM039173">
    <property type="protein sequence ID" value="KAH9767149.1"/>
    <property type="molecule type" value="Genomic_DNA"/>
</dbReference>
<protein>
    <submittedName>
        <fullName evidence="1">Uncharacterized protein</fullName>
    </submittedName>
</protein>
<sequence>MKHEQNTCKQKVVKEAVIAHGPHSWIERLYPSMAAPRIDLEKFNGKNDFNMWKVKMEALLITQGLGDAIELATKKEGKEGSSSCTPEQIAEIDKKAKNTIILSLSDSVIREVAKEKTVAELWAKLESLYMTKSLANRLQSLSLDEVKAALNTRGLQEKQVNGVHGDGLTVKGKIDKTDGKKKKQGKTKNKNKNLKCFQCHKEGHFKKDCPEKGFKKKGQNGDAAIVEEDGYESADVCVATEEVQKGKWILDSGCTFHMSPCQNFFSEYHKIDGGKVMMGNNAVCKVIGIGNISLKLHNGTIREVKQVRHVPDLKRNLISLGMLDQVGYSVRLEHGKIEILNGVTLVMKGSRKNGVYVLDGEMVTGESSVSTKVNMDATRLWHLRLGHMSIKGLKELAKTKDQVFGKFKDWKALVENQTGKKVKKLRTDNGLEYCNQMFDDFCASEGIGRHRIVRMTPQQNGLAEMMNRTLMNKVRCMMIQSKLPKGLWAETLLTACLLVNLSPSAAIEFKTPYELWSGKPGNYNNLKVFGCRAYAHTNQGKLEPRALKGQFVGYPDGVNGYKLWCSELTPPRCITSRDVVFNEEVELSSRNPAEAAESQDKEHQHHQNQTELEEYQLAKVRERRTIRPPKRYGYADLIAYALATSHEIDETEPKSYKEAVNSTSKVEWQKAMDDEITSLYRNNTWQLVRKPDNRRLVGCKWIYRIKNGVLATEPKRFKARLVAKGYTQKEGIDFKEVFSHVWYLRFDEFITSHGFNKCSFDCCVYYKTTKANLHIYLLLYVDDMLIACKQRDEIDALKLLFSSEFDMKDLGYTKKILGMEIRRNKNEGKTFLTQEKYLAKVLDTFGMQSCKPVMTPLASHFKLSNQQCPQTDEEKSEMLKIPYANAVGCMMYAMVLTRPDLAYALSLVSRYMATPGKEHWNAVKWILRYLKGTLGLGLQYGRSGIRNDGLSSLQHIVALLTTEAEYTAATEAVKEALWLKGMLAELGKKQQSVDIHCDSSSAIYLSKNPVHHERTKHIDVKLHFIRNEVSKGVIKMVKVHTDSNPADMLTKVVPTAKCSLCLDLTGVCSS</sequence>
<evidence type="ECO:0000313" key="1">
    <source>
        <dbReference type="EMBL" id="KAH9767149.1"/>
    </source>
</evidence>
<comment type="caution">
    <text evidence="1">The sequence shown here is derived from an EMBL/GenBank/DDBJ whole genome shotgun (WGS) entry which is preliminary data.</text>
</comment>
<reference evidence="2" key="1">
    <citation type="journal article" date="2023" name="Hortic. Res.">
        <title>A chromosome-level phased genome enabling allele-level studies in sweet orange: a case study on citrus Huanglongbing tolerance.</title>
        <authorList>
            <person name="Wu B."/>
            <person name="Yu Q."/>
            <person name="Deng Z."/>
            <person name="Duan Y."/>
            <person name="Luo F."/>
            <person name="Gmitter F. Jr."/>
        </authorList>
    </citation>
    <scope>NUCLEOTIDE SEQUENCE [LARGE SCALE GENOMIC DNA]</scope>
    <source>
        <strain evidence="2">cv. Valencia</strain>
    </source>
</reference>
<proteinExistence type="predicted"/>
<organism evidence="1 2">
    <name type="scientific">Citrus sinensis</name>
    <name type="common">Sweet orange</name>
    <name type="synonym">Citrus aurantium var. sinensis</name>
    <dbReference type="NCBI Taxonomy" id="2711"/>
    <lineage>
        <taxon>Eukaryota</taxon>
        <taxon>Viridiplantae</taxon>
        <taxon>Streptophyta</taxon>
        <taxon>Embryophyta</taxon>
        <taxon>Tracheophyta</taxon>
        <taxon>Spermatophyta</taxon>
        <taxon>Magnoliopsida</taxon>
        <taxon>eudicotyledons</taxon>
        <taxon>Gunneridae</taxon>
        <taxon>Pentapetalae</taxon>
        <taxon>rosids</taxon>
        <taxon>malvids</taxon>
        <taxon>Sapindales</taxon>
        <taxon>Rutaceae</taxon>
        <taxon>Aurantioideae</taxon>
        <taxon>Citrus</taxon>
    </lineage>
</organism>
<dbReference type="Proteomes" id="UP000829398">
    <property type="component" value="Chromosome 4"/>
</dbReference>
<keyword evidence="2" id="KW-1185">Reference proteome</keyword>
<accession>A0ACB8L1L9</accession>
<evidence type="ECO:0000313" key="2">
    <source>
        <dbReference type="Proteomes" id="UP000829398"/>
    </source>
</evidence>